<evidence type="ECO:0008006" key="4">
    <source>
        <dbReference type="Google" id="ProtNLM"/>
    </source>
</evidence>
<dbReference type="Proteomes" id="UP000075544">
    <property type="component" value="Unassembled WGS sequence"/>
</dbReference>
<sequence length="152" mass="17477">MKIKYLISGLLACSAMNSAYAIDAKYRELLIQSGCTQVSEMQGCDIYKSKEQNAKSGFVTQQPQQTISNQSIHQKDWVAQKADGSKLATIKIDDEKRVWVNSKRVFFVKKGKDQLQFKKDKITYVIFTDQNRYSQSYWHNQKANMHGKIVAK</sequence>
<name>A0A150HRR2_9GAMM</name>
<reference evidence="2 3" key="1">
    <citation type="journal article" date="2016" name="Sci. Rep.">
        <title>Genomic and phenotypic characterization of the species Acinetobacter venetianus.</title>
        <authorList>
            <person name="Fondi M."/>
            <person name="Maida I."/>
            <person name="Perrin E."/>
            <person name="Orlandini V."/>
            <person name="La Torre L."/>
            <person name="Bosi E."/>
            <person name="Negroni A."/>
            <person name="Zanaroli G."/>
            <person name="Fava F."/>
            <person name="Decorosi F."/>
            <person name="Giovannetti L."/>
            <person name="Viti C."/>
            <person name="Vaneechoutte M."/>
            <person name="Dijkshoorn L."/>
            <person name="Fani R."/>
        </authorList>
    </citation>
    <scope>NUCLEOTIDE SEQUENCE [LARGE SCALE GENOMIC DNA]</scope>
    <source>
        <strain evidence="2 3">LUH13518</strain>
    </source>
</reference>
<dbReference type="AlphaFoldDB" id="A0A150HRR2"/>
<dbReference type="EMBL" id="JRHX01000075">
    <property type="protein sequence ID" value="KXZ69359.1"/>
    <property type="molecule type" value="Genomic_DNA"/>
</dbReference>
<dbReference type="PATRIC" id="fig|52133.19.peg.2610"/>
<gene>
    <name evidence="2" type="ORF">AVENLUH13518_02579</name>
</gene>
<comment type="caution">
    <text evidence="2">The sequence shown here is derived from an EMBL/GenBank/DDBJ whole genome shotgun (WGS) entry which is preliminary data.</text>
</comment>
<dbReference type="RefSeq" id="WP_061525267.1">
    <property type="nucleotide sequence ID" value="NZ_JRHX01000075.1"/>
</dbReference>
<keyword evidence="1" id="KW-0732">Signal</keyword>
<evidence type="ECO:0000313" key="3">
    <source>
        <dbReference type="Proteomes" id="UP000075544"/>
    </source>
</evidence>
<accession>A0A150HRR2</accession>
<protein>
    <recommendedName>
        <fullName evidence="4">Lipoprotein</fullName>
    </recommendedName>
</protein>
<evidence type="ECO:0000313" key="2">
    <source>
        <dbReference type="EMBL" id="KXZ69359.1"/>
    </source>
</evidence>
<proteinExistence type="predicted"/>
<evidence type="ECO:0000256" key="1">
    <source>
        <dbReference type="SAM" id="SignalP"/>
    </source>
</evidence>
<feature type="chain" id="PRO_5007562901" description="Lipoprotein" evidence="1">
    <location>
        <begin position="22"/>
        <end position="152"/>
    </location>
</feature>
<organism evidence="2 3">
    <name type="scientific">Acinetobacter venetianus</name>
    <dbReference type="NCBI Taxonomy" id="52133"/>
    <lineage>
        <taxon>Bacteria</taxon>
        <taxon>Pseudomonadati</taxon>
        <taxon>Pseudomonadota</taxon>
        <taxon>Gammaproteobacteria</taxon>
        <taxon>Moraxellales</taxon>
        <taxon>Moraxellaceae</taxon>
        <taxon>Acinetobacter</taxon>
    </lineage>
</organism>
<feature type="signal peptide" evidence="1">
    <location>
        <begin position="1"/>
        <end position="21"/>
    </location>
</feature>